<dbReference type="InterPro" id="IPR000477">
    <property type="entry name" value="RT_dom"/>
</dbReference>
<accession>A0A0R0M274</accession>
<dbReference type="EMBL" id="LGUB01000478">
    <property type="protein sequence ID" value="KRH93127.1"/>
    <property type="molecule type" value="Genomic_DNA"/>
</dbReference>
<dbReference type="InterPro" id="IPR051320">
    <property type="entry name" value="Viral_Replic_Matur_Polypro"/>
</dbReference>
<dbReference type="InterPro" id="IPR043128">
    <property type="entry name" value="Rev_trsase/Diguanyl_cyclase"/>
</dbReference>
<evidence type="ECO:0000313" key="3">
    <source>
        <dbReference type="Proteomes" id="UP000051530"/>
    </source>
</evidence>
<protein>
    <submittedName>
        <fullName evidence="2">Putative transposable element</fullName>
    </submittedName>
</protein>
<evidence type="ECO:0000259" key="1">
    <source>
        <dbReference type="PROSITE" id="PS50878"/>
    </source>
</evidence>
<feature type="domain" description="Reverse transcriptase" evidence="1">
    <location>
        <begin position="1"/>
        <end position="66"/>
    </location>
</feature>
<dbReference type="InterPro" id="IPR043502">
    <property type="entry name" value="DNA/RNA_pol_sf"/>
</dbReference>
<dbReference type="Proteomes" id="UP000051530">
    <property type="component" value="Unassembled WGS sequence"/>
</dbReference>
<dbReference type="AlphaFoldDB" id="A0A0R0M274"/>
<organism evidence="2 3">
    <name type="scientific">Pseudoloma neurophilia</name>
    <dbReference type="NCBI Taxonomy" id="146866"/>
    <lineage>
        <taxon>Eukaryota</taxon>
        <taxon>Fungi</taxon>
        <taxon>Fungi incertae sedis</taxon>
        <taxon>Microsporidia</taxon>
        <taxon>Pseudoloma</taxon>
    </lineage>
</organism>
<dbReference type="VEuPathDB" id="MicrosporidiaDB:M153_1454000224"/>
<reference evidence="2 3" key="1">
    <citation type="submission" date="2015-07" db="EMBL/GenBank/DDBJ databases">
        <title>The genome of Pseudoloma neurophilia, a relevant intracellular parasite of the zebrafish.</title>
        <authorList>
            <person name="Ndikumana S."/>
            <person name="Pelin A."/>
            <person name="Sanders J."/>
            <person name="Corradi N."/>
        </authorList>
    </citation>
    <scope>NUCLEOTIDE SEQUENCE [LARGE SCALE GENOMIC DNA]</scope>
    <source>
        <strain evidence="2 3">MK1</strain>
    </source>
</reference>
<comment type="caution">
    <text evidence="2">The sequence shown here is derived from an EMBL/GenBank/DDBJ whole genome shotgun (WGS) entry which is preliminary data.</text>
</comment>
<dbReference type="SUPFAM" id="SSF56672">
    <property type="entry name" value="DNA/RNA polymerases"/>
    <property type="match status" value="1"/>
</dbReference>
<proteinExistence type="predicted"/>
<gene>
    <name evidence="2" type="ORF">M153_1454000224</name>
</gene>
<name>A0A0R0M274_9MICR</name>
<dbReference type="Gene3D" id="3.30.70.270">
    <property type="match status" value="2"/>
</dbReference>
<keyword evidence="3" id="KW-1185">Reference proteome</keyword>
<dbReference type="PROSITE" id="PS50878">
    <property type="entry name" value="RT_POL"/>
    <property type="match status" value="1"/>
</dbReference>
<dbReference type="Pfam" id="PF00078">
    <property type="entry name" value="RVT_1"/>
    <property type="match status" value="1"/>
</dbReference>
<evidence type="ECO:0000313" key="2">
    <source>
        <dbReference type="EMBL" id="KRH93127.1"/>
    </source>
</evidence>
<dbReference type="PANTHER" id="PTHR33064">
    <property type="entry name" value="POL PROTEIN"/>
    <property type="match status" value="1"/>
</dbReference>
<sequence length="125" mass="14540">MDTLFKGMEQLVLPYFDDLIVFSKSREDHVNHLKKCFEVLTDAKVILNKSKCQFFKKELLILGTRISNRVIRPGPIKIKTIKAHKLPKTVHKLRSFLGLVNFCREYLPKLTEVANPLYELLKGKN</sequence>
<dbReference type="OrthoDB" id="2195277at2759"/>
<dbReference type="PANTHER" id="PTHR33064:SF37">
    <property type="entry name" value="RIBONUCLEASE H"/>
    <property type="match status" value="1"/>
</dbReference>